<dbReference type="InterPro" id="IPR043427">
    <property type="entry name" value="YscJ/FliF"/>
</dbReference>
<keyword evidence="5" id="KW-0564">Palmitate</keyword>
<dbReference type="EMBL" id="BMME01000001">
    <property type="protein sequence ID" value="GGJ96254.1"/>
    <property type="molecule type" value="Genomic_DNA"/>
</dbReference>
<dbReference type="RefSeq" id="WP_132985902.1">
    <property type="nucleotide sequence ID" value="NZ_BMME01000001.1"/>
</dbReference>
<evidence type="ECO:0000256" key="2">
    <source>
        <dbReference type="ARBA" id="ARBA00009509"/>
    </source>
</evidence>
<keyword evidence="7" id="KW-0449">Lipoprotein</keyword>
<dbReference type="InterPro" id="IPR003282">
    <property type="entry name" value="T3SS_SctJ"/>
</dbReference>
<evidence type="ECO:0000256" key="9">
    <source>
        <dbReference type="SAM" id="SignalP"/>
    </source>
</evidence>
<dbReference type="PANTHER" id="PTHR30046:SF2">
    <property type="entry name" value="YOP PROTEINS TRANSLOCATION LIPOPROTEIN J"/>
    <property type="match status" value="1"/>
</dbReference>
<protein>
    <submittedName>
        <fullName evidence="11">EscJ/YscJ/HrcJ family type III secretion inner membrane ring protein</fullName>
    </submittedName>
</protein>
<dbReference type="PRINTS" id="PR01338">
    <property type="entry name" value="TYPE3OMKPROT"/>
</dbReference>
<keyword evidence="3 9" id="KW-0732">Signal</keyword>
<keyword evidence="12" id="KW-1185">Reference proteome</keyword>
<evidence type="ECO:0000259" key="10">
    <source>
        <dbReference type="Pfam" id="PF01514"/>
    </source>
</evidence>
<evidence type="ECO:0000256" key="7">
    <source>
        <dbReference type="ARBA" id="ARBA00023288"/>
    </source>
</evidence>
<keyword evidence="4 8" id="KW-0472">Membrane</keyword>
<dbReference type="PANTHER" id="PTHR30046">
    <property type="entry name" value="FLAGELLAR M-RING PROTEIN"/>
    <property type="match status" value="1"/>
</dbReference>
<dbReference type="PROSITE" id="PS51257">
    <property type="entry name" value="PROKAR_LIPOPROTEIN"/>
    <property type="match status" value="1"/>
</dbReference>
<evidence type="ECO:0000256" key="8">
    <source>
        <dbReference type="SAM" id="Phobius"/>
    </source>
</evidence>
<proteinExistence type="inferred from homology"/>
<sequence length="256" mass="27051">MELQQRPRALRAALFALAAATLLAACGGKPLYSQLDESQANQIMGVLIAAGIDADKNPSPAKVGWEVRVAASDFPYAMQLLGAHGLPRAQFATTCDVFKKEGFASSSTEERGREQCGLQQELADTLSRFPGVVDARVHVTLAERDPLGGSSQDSSASVAIFEYAGASARDREADIKLLIKDAVPGLVDINKVTVKFAEAPPLPARRPQGPALSGISPLTLAIAAGIVVLLGLLVAFWGRLRAAAQPRKTPDQVWNG</sequence>
<comment type="similarity">
    <text evidence="2">Belongs to the YscJ lipoprotein family.</text>
</comment>
<reference evidence="12" key="1">
    <citation type="journal article" date="2019" name="Int. J. Syst. Evol. Microbiol.">
        <title>The Global Catalogue of Microorganisms (GCM) 10K type strain sequencing project: providing services to taxonomists for standard genome sequencing and annotation.</title>
        <authorList>
            <consortium name="The Broad Institute Genomics Platform"/>
            <consortium name="The Broad Institute Genome Sequencing Center for Infectious Disease"/>
            <person name="Wu L."/>
            <person name="Ma J."/>
        </authorList>
    </citation>
    <scope>NUCLEOTIDE SEQUENCE [LARGE SCALE GENOMIC DNA]</scope>
    <source>
        <strain evidence="12">CGMCC 1.8985</strain>
    </source>
</reference>
<keyword evidence="6" id="KW-0998">Cell outer membrane</keyword>
<dbReference type="InterPro" id="IPR045851">
    <property type="entry name" value="AMP-bd_C_sf"/>
</dbReference>
<comment type="caution">
    <text evidence="11">The sequence shown here is derived from an EMBL/GenBank/DDBJ whole genome shotgun (WGS) entry which is preliminary data.</text>
</comment>
<feature type="signal peptide" evidence="9">
    <location>
        <begin position="1"/>
        <end position="24"/>
    </location>
</feature>
<dbReference type="Gene3D" id="3.30.70.1530">
    <property type="entry name" value="Hypothetical protein rpa1041"/>
    <property type="match status" value="1"/>
</dbReference>
<gene>
    <name evidence="11" type="primary">bscJ</name>
    <name evidence="11" type="ORF">GCM10011394_01290</name>
</gene>
<dbReference type="InterPro" id="IPR006182">
    <property type="entry name" value="FliF_N_dom"/>
</dbReference>
<comment type="subcellular location">
    <subcellularLocation>
        <location evidence="1">Cell outer membrane</location>
        <topology evidence="1">Lipid-anchor</topology>
    </subcellularLocation>
</comment>
<evidence type="ECO:0000313" key="11">
    <source>
        <dbReference type="EMBL" id="GGJ96254.1"/>
    </source>
</evidence>
<evidence type="ECO:0000256" key="5">
    <source>
        <dbReference type="ARBA" id="ARBA00023139"/>
    </source>
</evidence>
<dbReference type="Pfam" id="PF01514">
    <property type="entry name" value="YscJ_FliF"/>
    <property type="match status" value="1"/>
</dbReference>
<evidence type="ECO:0000256" key="3">
    <source>
        <dbReference type="ARBA" id="ARBA00022729"/>
    </source>
</evidence>
<evidence type="ECO:0000256" key="6">
    <source>
        <dbReference type="ARBA" id="ARBA00023237"/>
    </source>
</evidence>
<accession>A0ABQ2E7M0</accession>
<evidence type="ECO:0000256" key="4">
    <source>
        <dbReference type="ARBA" id="ARBA00023136"/>
    </source>
</evidence>
<feature type="domain" description="Flagellar M-ring N-terminal" evidence="10">
    <location>
        <begin position="29"/>
        <end position="194"/>
    </location>
</feature>
<dbReference type="Gene3D" id="3.30.300.30">
    <property type="match status" value="1"/>
</dbReference>
<evidence type="ECO:0000256" key="1">
    <source>
        <dbReference type="ARBA" id="ARBA00004459"/>
    </source>
</evidence>
<organism evidence="11 12">
    <name type="scientific">Luteimonas terricola</name>
    <dbReference type="NCBI Taxonomy" id="645597"/>
    <lineage>
        <taxon>Bacteria</taxon>
        <taxon>Pseudomonadati</taxon>
        <taxon>Pseudomonadota</taxon>
        <taxon>Gammaproteobacteria</taxon>
        <taxon>Lysobacterales</taxon>
        <taxon>Lysobacteraceae</taxon>
        <taxon>Luteimonas</taxon>
    </lineage>
</organism>
<dbReference type="Proteomes" id="UP000599009">
    <property type="component" value="Unassembled WGS sequence"/>
</dbReference>
<feature type="chain" id="PRO_5045983333" evidence="9">
    <location>
        <begin position="25"/>
        <end position="256"/>
    </location>
</feature>
<evidence type="ECO:0000313" key="12">
    <source>
        <dbReference type="Proteomes" id="UP000599009"/>
    </source>
</evidence>
<feature type="transmembrane region" description="Helical" evidence="8">
    <location>
        <begin position="215"/>
        <end position="238"/>
    </location>
</feature>
<keyword evidence="8" id="KW-0812">Transmembrane</keyword>
<keyword evidence="8" id="KW-1133">Transmembrane helix</keyword>
<name>A0ABQ2E7M0_9GAMM</name>